<comment type="caution">
    <text evidence="10">The sequence shown here is derived from an EMBL/GenBank/DDBJ whole genome shotgun (WGS) entry which is preliminary data.</text>
</comment>
<proteinExistence type="predicted"/>
<dbReference type="SMART" id="SM00448">
    <property type="entry name" value="REC"/>
    <property type="match status" value="1"/>
</dbReference>
<evidence type="ECO:0000259" key="9">
    <source>
        <dbReference type="PROSITE" id="PS50110"/>
    </source>
</evidence>
<organism evidence="10 11">
    <name type="scientific">Blastopirellula retiformator</name>
    <dbReference type="NCBI Taxonomy" id="2527970"/>
    <lineage>
        <taxon>Bacteria</taxon>
        <taxon>Pseudomonadati</taxon>
        <taxon>Planctomycetota</taxon>
        <taxon>Planctomycetia</taxon>
        <taxon>Pirellulales</taxon>
        <taxon>Pirellulaceae</taxon>
        <taxon>Blastopirellula</taxon>
    </lineage>
</organism>
<dbReference type="Pfam" id="PF00158">
    <property type="entry name" value="Sigma54_activat"/>
    <property type="match status" value="1"/>
</dbReference>
<dbReference type="PROSITE" id="PS00688">
    <property type="entry name" value="SIGMA54_INTERACT_3"/>
    <property type="match status" value="1"/>
</dbReference>
<dbReference type="InterPro" id="IPR001789">
    <property type="entry name" value="Sig_transdc_resp-reg_receiver"/>
</dbReference>
<evidence type="ECO:0000313" key="10">
    <source>
        <dbReference type="EMBL" id="TWT38978.1"/>
    </source>
</evidence>
<feature type="domain" description="Response regulatory" evidence="9">
    <location>
        <begin position="8"/>
        <end position="122"/>
    </location>
</feature>
<protein>
    <submittedName>
        <fullName evidence="10">Transcriptional regulatory protein ZraR</fullName>
    </submittedName>
</protein>
<keyword evidence="4" id="KW-0902">Two-component regulatory system</keyword>
<name>A0A5C5VK52_9BACT</name>
<dbReference type="PROSITE" id="PS00675">
    <property type="entry name" value="SIGMA54_INTERACT_1"/>
    <property type="match status" value="1"/>
</dbReference>
<dbReference type="SUPFAM" id="SSF46689">
    <property type="entry name" value="Homeodomain-like"/>
    <property type="match status" value="1"/>
</dbReference>
<dbReference type="InterPro" id="IPR058031">
    <property type="entry name" value="AAA_lid_NorR"/>
</dbReference>
<sequence>MEANNCGRVLIVDDEANMCQLLETDLRLRGFQPTWRTSADEALDLVKTQDFDVLLTDLRMKGMSGTELCERVTANRPDIPVIVMTAFGSLETAVAAIRAGAYDFVTKPIEMELLALTLSRAVKHRELQEKVKVLSEEAAQGGHFEEMVGGSPVMAKLYDQIARIATTEASVLVCGESGTGKELVARSIHRTSHRSSGPFVPVNCAALPETLLESELFGHAKGAFTDAKAERRGLFLQAEGGALFLDEIGELPLAMQPKLLRALEESVVRPVGGDQEVPFNVRLITATNRDLLTEVEEGRFREDLFYRINVIQLDLPPLRARGTDTLLLAQRFIEQAGKRSQRNVLGISDPAAERLLNYSWPGNVRELRNVMERAVALTPFEKIAVDDLPEKIRDYRSAQVFIGGDDPSELASMQEVERRYILHVLQAVDNNKSLAAQVLGLDRKTLYRKLKQYGVDE</sequence>
<dbReference type="FunFam" id="3.40.50.300:FF:000006">
    <property type="entry name" value="DNA-binding transcriptional regulator NtrC"/>
    <property type="match status" value="1"/>
</dbReference>
<dbReference type="CDD" id="cd00009">
    <property type="entry name" value="AAA"/>
    <property type="match status" value="1"/>
</dbReference>
<dbReference type="InterPro" id="IPR025944">
    <property type="entry name" value="Sigma_54_int_dom_CS"/>
</dbReference>
<dbReference type="InterPro" id="IPR011006">
    <property type="entry name" value="CheY-like_superfamily"/>
</dbReference>
<dbReference type="AlphaFoldDB" id="A0A5C5VK52"/>
<evidence type="ECO:0000313" key="11">
    <source>
        <dbReference type="Proteomes" id="UP000318878"/>
    </source>
</evidence>
<gene>
    <name evidence="10" type="primary">zraR_1</name>
    <name evidence="10" type="ORF">Enr8_06730</name>
</gene>
<dbReference type="OrthoDB" id="9807827at2"/>
<dbReference type="PANTHER" id="PTHR32071">
    <property type="entry name" value="TRANSCRIPTIONAL REGULATORY PROTEIN"/>
    <property type="match status" value="1"/>
</dbReference>
<dbReference type="SUPFAM" id="SSF52540">
    <property type="entry name" value="P-loop containing nucleoside triphosphate hydrolases"/>
    <property type="match status" value="1"/>
</dbReference>
<dbReference type="SMART" id="SM00382">
    <property type="entry name" value="AAA"/>
    <property type="match status" value="1"/>
</dbReference>
<dbReference type="InterPro" id="IPR002197">
    <property type="entry name" value="HTH_Fis"/>
</dbReference>
<evidence type="ECO:0000256" key="7">
    <source>
        <dbReference type="PROSITE-ProRule" id="PRU00169"/>
    </source>
</evidence>
<keyword evidence="11" id="KW-1185">Reference proteome</keyword>
<dbReference type="GO" id="GO:0005524">
    <property type="term" value="F:ATP binding"/>
    <property type="evidence" value="ECO:0007669"/>
    <property type="project" value="UniProtKB-KW"/>
</dbReference>
<feature type="modified residue" description="4-aspartylphosphate" evidence="7">
    <location>
        <position position="57"/>
    </location>
</feature>
<accession>A0A5C5VK52</accession>
<dbReference type="Gene3D" id="3.40.50.2300">
    <property type="match status" value="1"/>
</dbReference>
<dbReference type="GO" id="GO:0000160">
    <property type="term" value="P:phosphorelay signal transduction system"/>
    <property type="evidence" value="ECO:0007669"/>
    <property type="project" value="UniProtKB-KW"/>
</dbReference>
<keyword evidence="2" id="KW-0547">Nucleotide-binding</keyword>
<dbReference type="PROSITE" id="PS50045">
    <property type="entry name" value="SIGMA54_INTERACT_4"/>
    <property type="match status" value="1"/>
</dbReference>
<dbReference type="InterPro" id="IPR002078">
    <property type="entry name" value="Sigma_54_int"/>
</dbReference>
<dbReference type="Gene3D" id="1.10.10.60">
    <property type="entry name" value="Homeodomain-like"/>
    <property type="match status" value="1"/>
</dbReference>
<keyword evidence="5" id="KW-0805">Transcription regulation</keyword>
<dbReference type="Gene3D" id="1.10.8.60">
    <property type="match status" value="1"/>
</dbReference>
<dbReference type="InterPro" id="IPR003593">
    <property type="entry name" value="AAA+_ATPase"/>
</dbReference>
<keyword evidence="1 7" id="KW-0597">Phosphoprotein</keyword>
<dbReference type="InterPro" id="IPR027417">
    <property type="entry name" value="P-loop_NTPase"/>
</dbReference>
<dbReference type="Gene3D" id="3.40.50.300">
    <property type="entry name" value="P-loop containing nucleotide triphosphate hydrolases"/>
    <property type="match status" value="1"/>
</dbReference>
<evidence type="ECO:0000256" key="3">
    <source>
        <dbReference type="ARBA" id="ARBA00022840"/>
    </source>
</evidence>
<dbReference type="InterPro" id="IPR009057">
    <property type="entry name" value="Homeodomain-like_sf"/>
</dbReference>
<keyword evidence="6" id="KW-0804">Transcription</keyword>
<evidence type="ECO:0000259" key="8">
    <source>
        <dbReference type="PROSITE" id="PS50045"/>
    </source>
</evidence>
<dbReference type="SUPFAM" id="SSF52172">
    <property type="entry name" value="CheY-like"/>
    <property type="match status" value="1"/>
</dbReference>
<dbReference type="Proteomes" id="UP000318878">
    <property type="component" value="Unassembled WGS sequence"/>
</dbReference>
<dbReference type="GO" id="GO:0006355">
    <property type="term" value="P:regulation of DNA-templated transcription"/>
    <property type="evidence" value="ECO:0007669"/>
    <property type="project" value="InterPro"/>
</dbReference>
<evidence type="ECO:0000256" key="4">
    <source>
        <dbReference type="ARBA" id="ARBA00023012"/>
    </source>
</evidence>
<keyword evidence="3" id="KW-0067">ATP-binding</keyword>
<dbReference type="GO" id="GO:0043565">
    <property type="term" value="F:sequence-specific DNA binding"/>
    <property type="evidence" value="ECO:0007669"/>
    <property type="project" value="InterPro"/>
</dbReference>
<dbReference type="FunFam" id="3.40.50.2300:FF:000018">
    <property type="entry name" value="DNA-binding transcriptional regulator NtrC"/>
    <property type="match status" value="1"/>
</dbReference>
<evidence type="ECO:0000256" key="1">
    <source>
        <dbReference type="ARBA" id="ARBA00022553"/>
    </source>
</evidence>
<dbReference type="RefSeq" id="WP_146429185.1">
    <property type="nucleotide sequence ID" value="NZ_SJPF01000001.1"/>
</dbReference>
<dbReference type="EMBL" id="SJPF01000001">
    <property type="protein sequence ID" value="TWT38978.1"/>
    <property type="molecule type" value="Genomic_DNA"/>
</dbReference>
<reference evidence="10 11" key="1">
    <citation type="submission" date="2019-02" db="EMBL/GenBank/DDBJ databases">
        <title>Deep-cultivation of Planctomycetes and their phenomic and genomic characterization uncovers novel biology.</title>
        <authorList>
            <person name="Wiegand S."/>
            <person name="Jogler M."/>
            <person name="Boedeker C."/>
            <person name="Pinto D."/>
            <person name="Vollmers J."/>
            <person name="Rivas-Marin E."/>
            <person name="Kohn T."/>
            <person name="Peeters S.H."/>
            <person name="Heuer A."/>
            <person name="Rast P."/>
            <person name="Oberbeckmann S."/>
            <person name="Bunk B."/>
            <person name="Jeske O."/>
            <person name="Meyerdierks A."/>
            <person name="Storesund J.E."/>
            <person name="Kallscheuer N."/>
            <person name="Luecker S."/>
            <person name="Lage O.M."/>
            <person name="Pohl T."/>
            <person name="Merkel B.J."/>
            <person name="Hornburger P."/>
            <person name="Mueller R.-W."/>
            <person name="Bruemmer F."/>
            <person name="Labrenz M."/>
            <person name="Spormann A.M."/>
            <person name="Op Den Camp H."/>
            <person name="Overmann J."/>
            <person name="Amann R."/>
            <person name="Jetten M.S.M."/>
            <person name="Mascher T."/>
            <person name="Medema M.H."/>
            <person name="Devos D.P."/>
            <person name="Kaster A.-K."/>
            <person name="Ovreas L."/>
            <person name="Rohde M."/>
            <person name="Galperin M.Y."/>
            <person name="Jogler C."/>
        </authorList>
    </citation>
    <scope>NUCLEOTIDE SEQUENCE [LARGE SCALE GENOMIC DNA]</scope>
    <source>
        <strain evidence="10 11">Enr8</strain>
    </source>
</reference>
<evidence type="ECO:0000256" key="5">
    <source>
        <dbReference type="ARBA" id="ARBA00023015"/>
    </source>
</evidence>
<dbReference type="PROSITE" id="PS50110">
    <property type="entry name" value="RESPONSE_REGULATORY"/>
    <property type="match status" value="1"/>
</dbReference>
<dbReference type="PRINTS" id="PR01590">
    <property type="entry name" value="HTHFIS"/>
</dbReference>
<evidence type="ECO:0000256" key="2">
    <source>
        <dbReference type="ARBA" id="ARBA00022741"/>
    </source>
</evidence>
<dbReference type="Pfam" id="PF00072">
    <property type="entry name" value="Response_reg"/>
    <property type="match status" value="1"/>
</dbReference>
<feature type="domain" description="Sigma-54 factor interaction" evidence="8">
    <location>
        <begin position="147"/>
        <end position="376"/>
    </location>
</feature>
<dbReference type="Pfam" id="PF02954">
    <property type="entry name" value="HTH_8"/>
    <property type="match status" value="1"/>
</dbReference>
<dbReference type="InterPro" id="IPR025662">
    <property type="entry name" value="Sigma_54_int_dom_ATP-bd_1"/>
</dbReference>
<evidence type="ECO:0000256" key="6">
    <source>
        <dbReference type="ARBA" id="ARBA00023163"/>
    </source>
</evidence>
<dbReference type="Pfam" id="PF25601">
    <property type="entry name" value="AAA_lid_14"/>
    <property type="match status" value="1"/>
</dbReference>